<comment type="caution">
    <text evidence="1">The sequence shown here is derived from an EMBL/GenBank/DDBJ whole genome shotgun (WGS) entry which is preliminary data.</text>
</comment>
<keyword evidence="2" id="KW-1185">Reference proteome</keyword>
<gene>
    <name evidence="1" type="ORF">F5891DRAFT_1195507</name>
</gene>
<protein>
    <submittedName>
        <fullName evidence="1">Uncharacterized protein</fullName>
    </submittedName>
</protein>
<evidence type="ECO:0000313" key="1">
    <source>
        <dbReference type="EMBL" id="KAG1894225.1"/>
    </source>
</evidence>
<proteinExistence type="predicted"/>
<reference evidence="1" key="1">
    <citation type="journal article" date="2020" name="New Phytol.">
        <title>Comparative genomics reveals dynamic genome evolution in host specialist ectomycorrhizal fungi.</title>
        <authorList>
            <person name="Lofgren L.A."/>
            <person name="Nguyen N.H."/>
            <person name="Vilgalys R."/>
            <person name="Ruytinx J."/>
            <person name="Liao H.L."/>
            <person name="Branco S."/>
            <person name="Kuo A."/>
            <person name="LaButti K."/>
            <person name="Lipzen A."/>
            <person name="Andreopoulos W."/>
            <person name="Pangilinan J."/>
            <person name="Riley R."/>
            <person name="Hundley H."/>
            <person name="Na H."/>
            <person name="Barry K."/>
            <person name="Grigoriev I.V."/>
            <person name="Stajich J.E."/>
            <person name="Kennedy P.G."/>
        </authorList>
    </citation>
    <scope>NUCLEOTIDE SEQUENCE</scope>
    <source>
        <strain evidence="1">FC203</strain>
    </source>
</reference>
<evidence type="ECO:0000313" key="2">
    <source>
        <dbReference type="Proteomes" id="UP001195769"/>
    </source>
</evidence>
<organism evidence="1 2">
    <name type="scientific">Suillus fuscotomentosus</name>
    <dbReference type="NCBI Taxonomy" id="1912939"/>
    <lineage>
        <taxon>Eukaryota</taxon>
        <taxon>Fungi</taxon>
        <taxon>Dikarya</taxon>
        <taxon>Basidiomycota</taxon>
        <taxon>Agaricomycotina</taxon>
        <taxon>Agaricomycetes</taxon>
        <taxon>Agaricomycetidae</taxon>
        <taxon>Boletales</taxon>
        <taxon>Suillineae</taxon>
        <taxon>Suillaceae</taxon>
        <taxon>Suillus</taxon>
    </lineage>
</organism>
<name>A0AAD4HE30_9AGAM</name>
<dbReference type="RefSeq" id="XP_041219801.1">
    <property type="nucleotide sequence ID" value="XM_041368140.1"/>
</dbReference>
<sequence length="180" mass="19638">MSIDEPSETFGSAQDVSIQSLVVAGDEAFQMQISMANVANDINSSSQAVGHLSSKKTELIRGLQKATNKFLHRHCKGGHPTTDLLRERIHAALESALLGMEVDDIMSKQHSKGAENLKTNDIQDLRTDNKFISPVAQQIWNSMKCRSFSPGTVPSMELEPLLICGQEGTLARMPGGYPTK</sequence>
<dbReference type="Proteomes" id="UP001195769">
    <property type="component" value="Unassembled WGS sequence"/>
</dbReference>
<accession>A0AAD4HE30</accession>
<dbReference type="AlphaFoldDB" id="A0AAD4HE30"/>
<dbReference type="EMBL" id="JABBWK010000083">
    <property type="protein sequence ID" value="KAG1894225.1"/>
    <property type="molecule type" value="Genomic_DNA"/>
</dbReference>
<dbReference type="GeneID" id="64662438"/>